<dbReference type="GeneID" id="85440622"/>
<evidence type="ECO:0008006" key="3">
    <source>
        <dbReference type="Google" id="ProtNLM"/>
    </source>
</evidence>
<dbReference type="Proteomes" id="UP001230504">
    <property type="component" value="Unassembled WGS sequence"/>
</dbReference>
<name>A0AAD8VBN7_9PEZI</name>
<sequence length="210" mass="21608">MTTPVTEFIVLTLKNHGTSSGPPAAWSDVTDTLKSAPGVSAVYTGTQNEDPSKTVLVVEWASPAAFSEFAASESYTPWFASLKAVSAHTSPDSPGVAPPLFYKVPFTADSNPAAALGAPCTEVFIAYGVDDSFLGQTAEFAKDLTQGGASMEGYHGHAYGAISTPLAVAGSGDGEKGPAVTLLLGWDSKQAHLDAKAKAGREYTHPCGAP</sequence>
<comment type="caution">
    <text evidence="1">The sequence shown here is derived from an EMBL/GenBank/DDBJ whole genome shotgun (WGS) entry which is preliminary data.</text>
</comment>
<dbReference type="InterPro" id="IPR011008">
    <property type="entry name" value="Dimeric_a/b-barrel"/>
</dbReference>
<dbReference type="RefSeq" id="XP_060420980.1">
    <property type="nucleotide sequence ID" value="XM_060556382.1"/>
</dbReference>
<accession>A0AAD8VBN7</accession>
<keyword evidence="2" id="KW-1185">Reference proteome</keyword>
<dbReference type="AlphaFoldDB" id="A0AAD8VBN7"/>
<dbReference type="EMBL" id="JAHLJV010000001">
    <property type="protein sequence ID" value="KAK1600484.1"/>
    <property type="molecule type" value="Genomic_DNA"/>
</dbReference>
<dbReference type="SUPFAM" id="SSF54909">
    <property type="entry name" value="Dimeric alpha+beta barrel"/>
    <property type="match status" value="1"/>
</dbReference>
<organism evidence="1 2">
    <name type="scientific">Colletotrichum navitas</name>
    <dbReference type="NCBI Taxonomy" id="681940"/>
    <lineage>
        <taxon>Eukaryota</taxon>
        <taxon>Fungi</taxon>
        <taxon>Dikarya</taxon>
        <taxon>Ascomycota</taxon>
        <taxon>Pezizomycotina</taxon>
        <taxon>Sordariomycetes</taxon>
        <taxon>Hypocreomycetidae</taxon>
        <taxon>Glomerellales</taxon>
        <taxon>Glomerellaceae</taxon>
        <taxon>Colletotrichum</taxon>
        <taxon>Colletotrichum graminicola species complex</taxon>
    </lineage>
</organism>
<proteinExistence type="predicted"/>
<dbReference type="Gene3D" id="3.30.70.100">
    <property type="match status" value="1"/>
</dbReference>
<gene>
    <name evidence="1" type="ORF">LY79DRAFT_533758</name>
</gene>
<evidence type="ECO:0000313" key="2">
    <source>
        <dbReference type="Proteomes" id="UP001230504"/>
    </source>
</evidence>
<evidence type="ECO:0000313" key="1">
    <source>
        <dbReference type="EMBL" id="KAK1600484.1"/>
    </source>
</evidence>
<reference evidence="1" key="1">
    <citation type="submission" date="2021-06" db="EMBL/GenBank/DDBJ databases">
        <title>Comparative genomics, transcriptomics and evolutionary studies reveal genomic signatures of adaptation to plant cell wall in hemibiotrophic fungi.</title>
        <authorList>
            <consortium name="DOE Joint Genome Institute"/>
            <person name="Baroncelli R."/>
            <person name="Diaz J.F."/>
            <person name="Benocci T."/>
            <person name="Peng M."/>
            <person name="Battaglia E."/>
            <person name="Haridas S."/>
            <person name="Andreopoulos W."/>
            <person name="Labutti K."/>
            <person name="Pangilinan J."/>
            <person name="Floch G.L."/>
            <person name="Makela M.R."/>
            <person name="Henrissat B."/>
            <person name="Grigoriev I.V."/>
            <person name="Crouch J.A."/>
            <person name="De Vries R.P."/>
            <person name="Sukno S.A."/>
            <person name="Thon M.R."/>
        </authorList>
    </citation>
    <scope>NUCLEOTIDE SEQUENCE</scope>
    <source>
        <strain evidence="1">CBS 125086</strain>
    </source>
</reference>
<protein>
    <recommendedName>
        <fullName evidence="3">ABM domain-containing protein</fullName>
    </recommendedName>
</protein>